<proteinExistence type="predicted"/>
<organism evidence="2 3">
    <name type="scientific">Rhizophagus irregularis (strain DAOM 197198w)</name>
    <name type="common">Glomus intraradices</name>
    <dbReference type="NCBI Taxonomy" id="1432141"/>
    <lineage>
        <taxon>Eukaryota</taxon>
        <taxon>Fungi</taxon>
        <taxon>Fungi incertae sedis</taxon>
        <taxon>Mucoromycota</taxon>
        <taxon>Glomeromycotina</taxon>
        <taxon>Glomeromycetes</taxon>
        <taxon>Glomerales</taxon>
        <taxon>Glomeraceae</taxon>
        <taxon>Rhizophagus</taxon>
    </lineage>
</organism>
<dbReference type="SUPFAM" id="SSF52540">
    <property type="entry name" value="P-loop containing nucleoside triphosphate hydrolases"/>
    <property type="match status" value="1"/>
</dbReference>
<dbReference type="InterPro" id="IPR027417">
    <property type="entry name" value="P-loop_NTPase"/>
</dbReference>
<evidence type="ECO:0000313" key="2">
    <source>
        <dbReference type="EMBL" id="EXX77962.1"/>
    </source>
</evidence>
<sequence length="100" mass="11001">MQNAAGLINKYNGPTLRNIEGIPVVPIVPIRRMWEGKTGSCSRLQFPLSLAWAVTAHKSQGLTLPKVLGKKKFAVGLSFVVFFLLKIFFSNTLVLTDLSV</sequence>
<protein>
    <submittedName>
        <fullName evidence="2">Uncharacterized protein</fullName>
    </submittedName>
</protein>
<accession>A0A015K894</accession>
<dbReference type="AlphaFoldDB" id="A0A015K894"/>
<dbReference type="EMBL" id="JEMT01009842">
    <property type="protein sequence ID" value="EXX77962.1"/>
    <property type="molecule type" value="Genomic_DNA"/>
</dbReference>
<dbReference type="Proteomes" id="UP000022910">
    <property type="component" value="Unassembled WGS sequence"/>
</dbReference>
<evidence type="ECO:0000256" key="1">
    <source>
        <dbReference type="SAM" id="Phobius"/>
    </source>
</evidence>
<comment type="caution">
    <text evidence="2">The sequence shown here is derived from an EMBL/GenBank/DDBJ whole genome shotgun (WGS) entry which is preliminary data.</text>
</comment>
<keyword evidence="1" id="KW-0472">Membrane</keyword>
<dbReference type="STRING" id="1432141.A0A015K894"/>
<feature type="transmembrane region" description="Helical" evidence="1">
    <location>
        <begin position="73"/>
        <end position="94"/>
    </location>
</feature>
<dbReference type="HOGENOM" id="CLU_001613_3_3_1"/>
<reference evidence="2 3" key="1">
    <citation type="submission" date="2014-02" db="EMBL/GenBank/DDBJ databases">
        <title>Single nucleus genome sequencing reveals high similarity among nuclei of an endomycorrhizal fungus.</title>
        <authorList>
            <person name="Lin K."/>
            <person name="Geurts R."/>
            <person name="Zhang Z."/>
            <person name="Limpens E."/>
            <person name="Saunders D.G."/>
            <person name="Mu D."/>
            <person name="Pang E."/>
            <person name="Cao H."/>
            <person name="Cha H."/>
            <person name="Lin T."/>
            <person name="Zhou Q."/>
            <person name="Shang Y."/>
            <person name="Li Y."/>
            <person name="Ivanov S."/>
            <person name="Sharma T."/>
            <person name="Velzen R.V."/>
            <person name="Ruijter N.D."/>
            <person name="Aanen D.K."/>
            <person name="Win J."/>
            <person name="Kamoun S."/>
            <person name="Bisseling T."/>
            <person name="Huang S."/>
        </authorList>
    </citation>
    <scope>NUCLEOTIDE SEQUENCE [LARGE SCALE GENOMIC DNA]</scope>
    <source>
        <strain evidence="3">DAOM197198w</strain>
    </source>
</reference>
<gene>
    <name evidence="2" type="ORF">RirG_019100</name>
</gene>
<evidence type="ECO:0000313" key="3">
    <source>
        <dbReference type="Proteomes" id="UP000022910"/>
    </source>
</evidence>
<name>A0A015K894_RHIIW</name>
<keyword evidence="1" id="KW-1133">Transmembrane helix</keyword>
<keyword evidence="3" id="KW-1185">Reference proteome</keyword>
<keyword evidence="1" id="KW-0812">Transmembrane</keyword>
<dbReference type="OrthoDB" id="3691720at2759"/>